<dbReference type="SUPFAM" id="SSF50182">
    <property type="entry name" value="Sm-like ribonucleoproteins"/>
    <property type="match status" value="1"/>
</dbReference>
<reference evidence="6" key="1">
    <citation type="submission" date="2021-01" db="EMBL/GenBank/DDBJ databases">
        <authorList>
            <person name="Corre E."/>
            <person name="Pelletier E."/>
            <person name="Niang G."/>
            <person name="Scheremetjew M."/>
            <person name="Finn R."/>
            <person name="Kale V."/>
            <person name="Holt S."/>
            <person name="Cochrane G."/>
            <person name="Meng A."/>
            <person name="Brown T."/>
            <person name="Cohen L."/>
        </authorList>
    </citation>
    <scope>NUCLEOTIDE SEQUENCE</scope>
    <source>
        <strain evidence="6">NIES-381</strain>
    </source>
</reference>
<feature type="short sequence motif" description="FFD box" evidence="1">
    <location>
        <begin position="379"/>
        <end position="394"/>
    </location>
</feature>
<feature type="region of interest" description="Disordered" evidence="2">
    <location>
        <begin position="426"/>
        <end position="453"/>
    </location>
</feature>
<accession>A0A7S1I4J9</accession>
<evidence type="ECO:0000259" key="3">
    <source>
        <dbReference type="PROSITE" id="PS51512"/>
    </source>
</evidence>
<organism evidence="6">
    <name type="scientific">Eutreptiella gymnastica</name>
    <dbReference type="NCBI Taxonomy" id="73025"/>
    <lineage>
        <taxon>Eukaryota</taxon>
        <taxon>Discoba</taxon>
        <taxon>Euglenozoa</taxon>
        <taxon>Euglenida</taxon>
        <taxon>Spirocuta</taxon>
        <taxon>Euglenophyceae</taxon>
        <taxon>Eutreptiales</taxon>
        <taxon>Eutreptiaceae</taxon>
        <taxon>Eutreptiella</taxon>
    </lineage>
</organism>
<feature type="compositionally biased region" description="Gly residues" evidence="2">
    <location>
        <begin position="438"/>
        <end position="453"/>
    </location>
</feature>
<dbReference type="InterPro" id="IPR010920">
    <property type="entry name" value="LSM_dom_sf"/>
</dbReference>
<dbReference type="PANTHER" id="PTHR13586">
    <property type="entry name" value="SCD6 PROTEIN-RELATED"/>
    <property type="match status" value="1"/>
</dbReference>
<dbReference type="PANTHER" id="PTHR13586:SF0">
    <property type="entry name" value="TRAILER HITCH, ISOFORM H"/>
    <property type="match status" value="1"/>
</dbReference>
<dbReference type="AlphaFoldDB" id="A0A7S1I4J9"/>
<evidence type="ECO:0000256" key="2">
    <source>
        <dbReference type="SAM" id="MobiDB-lite"/>
    </source>
</evidence>
<dbReference type="Pfam" id="PF12701">
    <property type="entry name" value="LSM14"/>
    <property type="match status" value="1"/>
</dbReference>
<dbReference type="PROSITE" id="PS52002">
    <property type="entry name" value="SM"/>
    <property type="match status" value="1"/>
</dbReference>
<dbReference type="InterPro" id="IPR047575">
    <property type="entry name" value="Sm"/>
</dbReference>
<feature type="domain" description="DFDF" evidence="3">
    <location>
        <begin position="334"/>
        <end position="370"/>
    </location>
</feature>
<dbReference type="Gene3D" id="2.30.30.100">
    <property type="match status" value="1"/>
</dbReference>
<evidence type="ECO:0000313" key="6">
    <source>
        <dbReference type="EMBL" id="CAD9000771.1"/>
    </source>
</evidence>
<evidence type="ECO:0000259" key="5">
    <source>
        <dbReference type="PROSITE" id="PS52002"/>
    </source>
</evidence>
<dbReference type="InterPro" id="IPR025761">
    <property type="entry name" value="FFD_box"/>
</dbReference>
<feature type="region of interest" description="Disordered" evidence="2">
    <location>
        <begin position="361"/>
        <end position="380"/>
    </location>
</feature>
<feature type="domain" description="Sm" evidence="5">
    <location>
        <begin position="21"/>
        <end position="103"/>
    </location>
</feature>
<protein>
    <submittedName>
        <fullName evidence="6">Uncharacterized protein</fullName>
    </submittedName>
</protein>
<dbReference type="InterPro" id="IPR025609">
    <property type="entry name" value="Lsm14-like_N"/>
</dbReference>
<dbReference type="GO" id="GO:0003723">
    <property type="term" value="F:RNA binding"/>
    <property type="evidence" value="ECO:0007669"/>
    <property type="project" value="InterPro"/>
</dbReference>
<dbReference type="InterPro" id="IPR019050">
    <property type="entry name" value="FDF_dom"/>
</dbReference>
<evidence type="ECO:0000259" key="4">
    <source>
        <dbReference type="PROSITE" id="PS51513"/>
    </source>
</evidence>
<feature type="domain" description="FFD box profile" evidence="4">
    <location>
        <begin position="379"/>
        <end position="394"/>
    </location>
</feature>
<proteinExistence type="predicted"/>
<dbReference type="PROSITE" id="PS51513">
    <property type="entry name" value="FFD"/>
    <property type="match status" value="1"/>
</dbReference>
<dbReference type="EMBL" id="HBGA01032978">
    <property type="protein sequence ID" value="CAD9000771.1"/>
    <property type="molecule type" value="Transcribed_RNA"/>
</dbReference>
<evidence type="ECO:0000256" key="1">
    <source>
        <dbReference type="PROSITE-ProRule" id="PRU00846"/>
    </source>
</evidence>
<dbReference type="InterPro" id="IPR025762">
    <property type="entry name" value="DFDF"/>
</dbReference>
<feature type="compositionally biased region" description="Gly residues" evidence="2">
    <location>
        <begin position="209"/>
        <end position="224"/>
    </location>
</feature>
<gene>
    <name evidence="6" type="ORF">EGYM00392_LOCUS11845</name>
</gene>
<name>A0A7S1I4J9_9EUGL</name>
<dbReference type="PROSITE" id="PS51512">
    <property type="entry name" value="DFDF"/>
    <property type="match status" value="1"/>
</dbReference>
<dbReference type="SMART" id="SM01199">
    <property type="entry name" value="FDF"/>
    <property type="match status" value="1"/>
</dbReference>
<dbReference type="SMART" id="SM01271">
    <property type="entry name" value="LSM14"/>
    <property type="match status" value="1"/>
</dbReference>
<dbReference type="CDD" id="cd01736">
    <property type="entry name" value="LSm14_N"/>
    <property type="match status" value="1"/>
</dbReference>
<sequence>MMSGGLSGLAGAQAGGGAGPGGAGAAGGIQGSRISLISKSEIRYEGVLYSINPDENTVALRNVRMFGTEGRKDGPQIPPGDQLYEFIIFRGSDIKDLTVYDVAQQAEQEKAAQKAAAPPQDPAILNAWGNQLKPANIPPQGGASAWQQSPPPRGPEFGGPMGGPGGPPNAWGRGPPMPGPGVGQQGPPPMNRFGGGPSGFPPRGPPPLGGGQAGWGGPPGGFGRGPPPMNRFENQGPRGNFDQPPPRGMFDKPGFSRDGPNFDGGSDWQDNFGGRRGDFGRGPPPRDMGRGGGYGGRGGAPMDGGRGGGYGGGYGGYGKGKGGMMQHTGQNFKPSEAGRNQFKTEFDFEAGNKQLDMQAVAQEVQEDVPESKAAGAPAAGYKKDSFFDEISCESLDRKNGVSRPQYTREMRDAQRAVDLETFGRASLDMKGGHKGGKGKGMGKGFKGGKGMFM</sequence>
<feature type="region of interest" description="Disordered" evidence="2">
    <location>
        <begin position="131"/>
        <end position="302"/>
    </location>
</feature>
<feature type="compositionally biased region" description="Gly residues" evidence="2">
    <location>
        <begin position="290"/>
        <end position="302"/>
    </location>
</feature>
<feature type="compositionally biased region" description="Pro residues" evidence="2">
    <location>
        <begin position="199"/>
        <end position="208"/>
    </location>
</feature>